<protein>
    <submittedName>
        <fullName evidence="1">DUF2799 domain-containing protein</fullName>
    </submittedName>
</protein>
<reference evidence="1" key="1">
    <citation type="submission" date="2023-07" db="EMBL/GenBank/DDBJ databases">
        <title>Genome content predicts the carbon catabolic preferences of heterotrophic bacteria.</title>
        <authorList>
            <person name="Gralka M."/>
        </authorList>
    </citation>
    <scope>NUCLEOTIDE SEQUENCE</scope>
    <source>
        <strain evidence="1">I3M17_2</strain>
    </source>
</reference>
<comment type="caution">
    <text evidence="1">The sequence shown here is derived from an EMBL/GenBank/DDBJ whole genome shotgun (WGS) entry which is preliminary data.</text>
</comment>
<dbReference type="Proteomes" id="UP001169760">
    <property type="component" value="Unassembled WGS sequence"/>
</dbReference>
<dbReference type="Pfam" id="PF10973">
    <property type="entry name" value="DUF2799"/>
    <property type="match status" value="1"/>
</dbReference>
<evidence type="ECO:0000313" key="2">
    <source>
        <dbReference type="Proteomes" id="UP001169760"/>
    </source>
</evidence>
<organism evidence="1 2">
    <name type="scientific">Saccharophagus degradans</name>
    <dbReference type="NCBI Taxonomy" id="86304"/>
    <lineage>
        <taxon>Bacteria</taxon>
        <taxon>Pseudomonadati</taxon>
        <taxon>Pseudomonadota</taxon>
        <taxon>Gammaproteobacteria</taxon>
        <taxon>Cellvibrionales</taxon>
        <taxon>Cellvibrionaceae</taxon>
        <taxon>Saccharophagus</taxon>
    </lineage>
</organism>
<dbReference type="AlphaFoldDB" id="A0AAW7X8K9"/>
<accession>A0AAW7X8K9</accession>
<dbReference type="EMBL" id="JAUOPB010000012">
    <property type="protein sequence ID" value="MDO6423962.1"/>
    <property type="molecule type" value="Genomic_DNA"/>
</dbReference>
<evidence type="ECO:0000313" key="1">
    <source>
        <dbReference type="EMBL" id="MDO6423962.1"/>
    </source>
</evidence>
<gene>
    <name evidence="1" type="ORF">Q4521_15870</name>
</gene>
<sequence length="203" mass="22638">MNIIKKITPLVVSALVLSGCASLSEEECLVADWHQIGVEDGSAGRDVNYLANHRKACAKVGVTPSLAQYEKGHALGAERYCVYANGLALGERGGAYNNVCSGELESEFGDGYHLGRARFDQRKIVSMLEETLLGYQDELEKVYEDIALTEEIIVSDASTPEERREALIEIELMRDSIPLLESEIDITYKELDENKRRLERLLK</sequence>
<proteinExistence type="predicted"/>
<name>A0AAW7X8K9_9GAMM</name>
<dbReference type="InterPro" id="IPR021242">
    <property type="entry name" value="DUF2799"/>
</dbReference>
<dbReference type="RefSeq" id="WP_303493479.1">
    <property type="nucleotide sequence ID" value="NZ_JAUOPB010000012.1"/>
</dbReference>
<dbReference type="PROSITE" id="PS51257">
    <property type="entry name" value="PROKAR_LIPOPROTEIN"/>
    <property type="match status" value="1"/>
</dbReference>